<dbReference type="RefSeq" id="WP_344775237.1">
    <property type="nucleotide sequence ID" value="NZ_BAABAH010000006.1"/>
</dbReference>
<dbReference type="Pfam" id="PF02678">
    <property type="entry name" value="Pirin"/>
    <property type="match status" value="1"/>
</dbReference>
<proteinExistence type="inferred from homology"/>
<comment type="similarity">
    <text evidence="1 2">Belongs to the pirin family.</text>
</comment>
<dbReference type="InterPro" id="IPR003829">
    <property type="entry name" value="Pirin_N_dom"/>
</dbReference>
<dbReference type="EMBL" id="BAABAH010000006">
    <property type="protein sequence ID" value="GAA3819698.1"/>
    <property type="molecule type" value="Genomic_DNA"/>
</dbReference>
<protein>
    <submittedName>
        <fullName evidence="4">Pirin family protein</fullName>
    </submittedName>
</protein>
<gene>
    <name evidence="4" type="ORF">GCM10022242_21760</name>
</gene>
<name>A0ABP7IJ60_9ACTN</name>
<accession>A0ABP7IJ60</accession>
<dbReference type="PANTHER" id="PTHR43212">
    <property type="entry name" value="QUERCETIN 2,3-DIOXYGENASE"/>
    <property type="match status" value="1"/>
</dbReference>
<sequence>MTVEIRRSSDRFVDREPGRLTRHAFSFGQHYRPDWASFGPLVCHDDHLLGAGRGFDEHAHSGLEIVTTVLLGELDHRDSSGTAHTLGPGEVAVLSAASGVRHSELASPAGSARFVQVWLTPDTAEGEPGYATTGVPDGSGLVPVLGAGAPLGIGVAGASYGVARLADGETLTLPAAPRLHVYVASGALLRFSLAEPLHDGDALLMTDEPAHEVTAGVPTQLLVWSFA</sequence>
<evidence type="ECO:0000313" key="4">
    <source>
        <dbReference type="EMBL" id="GAA3819698.1"/>
    </source>
</evidence>
<dbReference type="PANTHER" id="PTHR43212:SF3">
    <property type="entry name" value="QUERCETIN 2,3-DIOXYGENASE"/>
    <property type="match status" value="1"/>
</dbReference>
<dbReference type="Gene3D" id="2.60.120.10">
    <property type="entry name" value="Jelly Rolls"/>
    <property type="match status" value="1"/>
</dbReference>
<keyword evidence="5" id="KW-1185">Reference proteome</keyword>
<organism evidence="4 5">
    <name type="scientific">Nocardioides panacisoli</name>
    <dbReference type="NCBI Taxonomy" id="627624"/>
    <lineage>
        <taxon>Bacteria</taxon>
        <taxon>Bacillati</taxon>
        <taxon>Actinomycetota</taxon>
        <taxon>Actinomycetes</taxon>
        <taxon>Propionibacteriales</taxon>
        <taxon>Nocardioidaceae</taxon>
        <taxon>Nocardioides</taxon>
    </lineage>
</organism>
<feature type="domain" description="Pirin N-terminal" evidence="3">
    <location>
        <begin position="17"/>
        <end position="119"/>
    </location>
</feature>
<comment type="caution">
    <text evidence="4">The sequence shown here is derived from an EMBL/GenBank/DDBJ whole genome shotgun (WGS) entry which is preliminary data.</text>
</comment>
<dbReference type="InterPro" id="IPR012093">
    <property type="entry name" value="Pirin"/>
</dbReference>
<evidence type="ECO:0000259" key="3">
    <source>
        <dbReference type="Pfam" id="PF02678"/>
    </source>
</evidence>
<dbReference type="SUPFAM" id="SSF51182">
    <property type="entry name" value="RmlC-like cupins"/>
    <property type="match status" value="1"/>
</dbReference>
<evidence type="ECO:0000256" key="1">
    <source>
        <dbReference type="ARBA" id="ARBA00008416"/>
    </source>
</evidence>
<dbReference type="InterPro" id="IPR014710">
    <property type="entry name" value="RmlC-like_jellyroll"/>
</dbReference>
<evidence type="ECO:0000256" key="2">
    <source>
        <dbReference type="RuleBase" id="RU003457"/>
    </source>
</evidence>
<evidence type="ECO:0000313" key="5">
    <source>
        <dbReference type="Proteomes" id="UP001501821"/>
    </source>
</evidence>
<dbReference type="Proteomes" id="UP001501821">
    <property type="component" value="Unassembled WGS sequence"/>
</dbReference>
<reference evidence="5" key="1">
    <citation type="journal article" date="2019" name="Int. J. Syst. Evol. Microbiol.">
        <title>The Global Catalogue of Microorganisms (GCM) 10K type strain sequencing project: providing services to taxonomists for standard genome sequencing and annotation.</title>
        <authorList>
            <consortium name="The Broad Institute Genomics Platform"/>
            <consortium name="The Broad Institute Genome Sequencing Center for Infectious Disease"/>
            <person name="Wu L."/>
            <person name="Ma J."/>
        </authorList>
    </citation>
    <scope>NUCLEOTIDE SEQUENCE [LARGE SCALE GENOMIC DNA]</scope>
    <source>
        <strain evidence="5">JCM 16953</strain>
    </source>
</reference>
<dbReference type="InterPro" id="IPR011051">
    <property type="entry name" value="RmlC_Cupin_sf"/>
</dbReference>